<evidence type="ECO:0000256" key="3">
    <source>
        <dbReference type="ARBA" id="ARBA00022737"/>
    </source>
</evidence>
<keyword evidence="4 10" id="KW-0863">Zinc-finger</keyword>
<sequence length="542" mass="60296">MEQRFSIPYLAGANHQQDAVVVSAPNISKHRTIMISNDFPSPYISSLAEFSASQLSPSSFNPFTQSSDILMTSSTSTTNHSNYVSPTPSPSPTAIAGECCTECCPVAAAEAATTKQNGADATEDSEFQRFSFSKYPQIFDYGLRLPTFGQPQSTHIPLSNGLKTSSDHISTIFACDENHEQISPINHVSPIINSNETGNQNISSSIISLNHDNTSSNGSLHSTFTFPSSPDIEVIRDEIILNSSSPRSLSGDSTSDGFGSETSSTLNSVNLTINTKRKENPLYDEASDEMRCLWSTCAAVFGSIDELVPHLSKLHVAGRSKSNLCLWASCSMEKEGSDELIEHVYSDHLNTHQFQHCCKWDGCSLRFETFDELTGHVSESHIGSGRSQYVCHWESCNRNGRPFNQRQKVMRHIQTHTGDKPYQCTVCKKRFSEPNIMTQHMRTHTGERPYKCPKPGCDREFSISGALTIHLRVHTGEKPFKCKYEGCNKRFAESSNLTKHTRVHTGERPFKCPIGTCNKRFSRPDQVTRHMKTHTKTSRSDQ</sequence>
<feature type="domain" description="C2H2-type" evidence="11">
    <location>
        <begin position="450"/>
        <end position="479"/>
    </location>
</feature>
<dbReference type="InterPro" id="IPR050329">
    <property type="entry name" value="GLI_C2H2-zinc-finger"/>
</dbReference>
<dbReference type="AlphaFoldDB" id="A0A9N8ZGP2"/>
<feature type="domain" description="C2H2-type" evidence="11">
    <location>
        <begin position="422"/>
        <end position="449"/>
    </location>
</feature>
<keyword evidence="5" id="KW-0862">Zinc</keyword>
<proteinExistence type="predicted"/>
<comment type="subcellular location">
    <subcellularLocation>
        <location evidence="1">Nucleus</location>
    </subcellularLocation>
</comment>
<dbReference type="GO" id="GO:0045944">
    <property type="term" value="P:positive regulation of transcription by RNA polymerase II"/>
    <property type="evidence" value="ECO:0007669"/>
    <property type="project" value="UniProtKB-ARBA"/>
</dbReference>
<dbReference type="FunFam" id="3.30.160.60:FF:000125">
    <property type="entry name" value="Putative zinc finger protein 143"/>
    <property type="match status" value="2"/>
</dbReference>
<keyword evidence="6" id="KW-0805">Transcription regulation</keyword>
<dbReference type="InterPro" id="IPR056436">
    <property type="entry name" value="Znf-C2H2_ZIC1-5/GLI1-3-like"/>
</dbReference>
<evidence type="ECO:0000256" key="5">
    <source>
        <dbReference type="ARBA" id="ARBA00022833"/>
    </source>
</evidence>
<organism evidence="12 13">
    <name type="scientific">Ambispora gerdemannii</name>
    <dbReference type="NCBI Taxonomy" id="144530"/>
    <lineage>
        <taxon>Eukaryota</taxon>
        <taxon>Fungi</taxon>
        <taxon>Fungi incertae sedis</taxon>
        <taxon>Mucoromycota</taxon>
        <taxon>Glomeromycotina</taxon>
        <taxon>Glomeromycetes</taxon>
        <taxon>Archaeosporales</taxon>
        <taxon>Ambisporaceae</taxon>
        <taxon>Ambispora</taxon>
    </lineage>
</organism>
<dbReference type="PANTHER" id="PTHR19818:SF139">
    <property type="entry name" value="PAIR-RULE PROTEIN ODD-PAIRED"/>
    <property type="match status" value="1"/>
</dbReference>
<evidence type="ECO:0000313" key="13">
    <source>
        <dbReference type="Proteomes" id="UP000789831"/>
    </source>
</evidence>
<keyword evidence="3" id="KW-0677">Repeat</keyword>
<evidence type="ECO:0000256" key="6">
    <source>
        <dbReference type="ARBA" id="ARBA00023015"/>
    </source>
</evidence>
<evidence type="ECO:0000256" key="2">
    <source>
        <dbReference type="ARBA" id="ARBA00022723"/>
    </source>
</evidence>
<feature type="domain" description="C2H2-type" evidence="11">
    <location>
        <begin position="480"/>
        <end position="509"/>
    </location>
</feature>
<name>A0A9N8ZGP2_9GLOM</name>
<evidence type="ECO:0000259" key="11">
    <source>
        <dbReference type="PROSITE" id="PS50157"/>
    </source>
</evidence>
<evidence type="ECO:0000313" key="12">
    <source>
        <dbReference type="EMBL" id="CAG8491112.1"/>
    </source>
</evidence>
<dbReference type="Gene3D" id="3.30.160.60">
    <property type="entry name" value="Classic Zinc Finger"/>
    <property type="match status" value="7"/>
</dbReference>
<keyword evidence="8" id="KW-0804">Transcription</keyword>
<dbReference type="Pfam" id="PF23561">
    <property type="entry name" value="zf-C2H2_15"/>
    <property type="match status" value="1"/>
</dbReference>
<keyword evidence="13" id="KW-1185">Reference proteome</keyword>
<dbReference type="PROSITE" id="PS00028">
    <property type="entry name" value="ZINC_FINGER_C2H2_1"/>
    <property type="match status" value="6"/>
</dbReference>
<protein>
    <submittedName>
        <fullName evidence="12">4075_t:CDS:1</fullName>
    </submittedName>
</protein>
<evidence type="ECO:0000256" key="1">
    <source>
        <dbReference type="ARBA" id="ARBA00004123"/>
    </source>
</evidence>
<keyword evidence="9" id="KW-0539">Nucleus</keyword>
<dbReference type="OrthoDB" id="3437960at2759"/>
<evidence type="ECO:0000256" key="9">
    <source>
        <dbReference type="ARBA" id="ARBA00023242"/>
    </source>
</evidence>
<keyword evidence="2" id="KW-0479">Metal-binding</keyword>
<dbReference type="GO" id="GO:0005634">
    <property type="term" value="C:nucleus"/>
    <property type="evidence" value="ECO:0007669"/>
    <property type="project" value="UniProtKB-SubCell"/>
</dbReference>
<dbReference type="PROSITE" id="PS50157">
    <property type="entry name" value="ZINC_FINGER_C2H2_2"/>
    <property type="match status" value="5"/>
</dbReference>
<evidence type="ECO:0000256" key="7">
    <source>
        <dbReference type="ARBA" id="ARBA00023125"/>
    </source>
</evidence>
<gene>
    <name evidence="12" type="ORF">AGERDE_LOCUS3754</name>
</gene>
<dbReference type="GO" id="GO:0000978">
    <property type="term" value="F:RNA polymerase II cis-regulatory region sequence-specific DNA binding"/>
    <property type="evidence" value="ECO:0007669"/>
    <property type="project" value="TreeGrafter"/>
</dbReference>
<dbReference type="FunFam" id="3.30.160.60:FF:000446">
    <property type="entry name" value="Zinc finger protein"/>
    <property type="match status" value="1"/>
</dbReference>
<dbReference type="InterPro" id="IPR013087">
    <property type="entry name" value="Znf_C2H2_type"/>
</dbReference>
<keyword evidence="7" id="KW-0238">DNA-binding</keyword>
<evidence type="ECO:0000256" key="4">
    <source>
        <dbReference type="ARBA" id="ARBA00022771"/>
    </source>
</evidence>
<evidence type="ECO:0000256" key="8">
    <source>
        <dbReference type="ARBA" id="ARBA00023163"/>
    </source>
</evidence>
<dbReference type="SUPFAM" id="SSF57667">
    <property type="entry name" value="beta-beta-alpha zinc fingers"/>
    <property type="match status" value="5"/>
</dbReference>
<dbReference type="SMART" id="SM00355">
    <property type="entry name" value="ZnF_C2H2"/>
    <property type="match status" value="8"/>
</dbReference>
<comment type="caution">
    <text evidence="12">The sequence shown here is derived from an EMBL/GenBank/DDBJ whole genome shotgun (WGS) entry which is preliminary data.</text>
</comment>
<dbReference type="Proteomes" id="UP000789831">
    <property type="component" value="Unassembled WGS sequence"/>
</dbReference>
<dbReference type="InterPro" id="IPR036236">
    <property type="entry name" value="Znf_C2H2_sf"/>
</dbReference>
<reference evidence="12" key="1">
    <citation type="submission" date="2021-06" db="EMBL/GenBank/DDBJ databases">
        <authorList>
            <person name="Kallberg Y."/>
            <person name="Tangrot J."/>
            <person name="Rosling A."/>
        </authorList>
    </citation>
    <scope>NUCLEOTIDE SEQUENCE</scope>
    <source>
        <strain evidence="12">MT106</strain>
    </source>
</reference>
<dbReference type="GO" id="GO:0008270">
    <property type="term" value="F:zinc ion binding"/>
    <property type="evidence" value="ECO:0007669"/>
    <property type="project" value="UniProtKB-KW"/>
</dbReference>
<dbReference type="EMBL" id="CAJVPL010000389">
    <property type="protein sequence ID" value="CAG8491112.1"/>
    <property type="molecule type" value="Genomic_DNA"/>
</dbReference>
<dbReference type="PANTHER" id="PTHR19818">
    <property type="entry name" value="ZINC FINGER PROTEIN ZIC AND GLI"/>
    <property type="match status" value="1"/>
</dbReference>
<dbReference type="FunFam" id="3.30.160.60:FF:000064">
    <property type="entry name" value="Early growth response protein 3"/>
    <property type="match status" value="1"/>
</dbReference>
<dbReference type="Pfam" id="PF00096">
    <property type="entry name" value="zf-C2H2"/>
    <property type="match status" value="3"/>
</dbReference>
<evidence type="ECO:0000256" key="10">
    <source>
        <dbReference type="PROSITE-ProRule" id="PRU00042"/>
    </source>
</evidence>
<accession>A0A9N8ZGP2</accession>
<dbReference type="Pfam" id="PF13894">
    <property type="entry name" value="zf-C2H2_4"/>
    <property type="match status" value="1"/>
</dbReference>
<feature type="domain" description="C2H2-type" evidence="11">
    <location>
        <begin position="510"/>
        <end position="539"/>
    </location>
</feature>
<feature type="domain" description="C2H2-type" evidence="11">
    <location>
        <begin position="394"/>
        <end position="421"/>
    </location>
</feature>
<dbReference type="GO" id="GO:0000981">
    <property type="term" value="F:DNA-binding transcription factor activity, RNA polymerase II-specific"/>
    <property type="evidence" value="ECO:0007669"/>
    <property type="project" value="TreeGrafter"/>
</dbReference>